<evidence type="ECO:0000256" key="6">
    <source>
        <dbReference type="ARBA" id="ARBA00023186"/>
    </source>
</evidence>
<comment type="similarity">
    <text evidence="2 7">Belongs to the TCP-1 chaperonin family.</text>
</comment>
<dbReference type="NCBIfam" id="TIGR02347">
    <property type="entry name" value="chap_CCT_zeta"/>
    <property type="match status" value="1"/>
</dbReference>
<evidence type="ECO:0000256" key="2">
    <source>
        <dbReference type="ARBA" id="ARBA00008020"/>
    </source>
</evidence>
<reference evidence="8" key="2">
    <citation type="submission" date="2025-09" db="UniProtKB">
        <authorList>
            <consortium name="Ensembl"/>
        </authorList>
    </citation>
    <scope>IDENTIFICATION</scope>
</reference>
<dbReference type="InterPro" id="IPR027410">
    <property type="entry name" value="TCP-1-like_intermed_sf"/>
</dbReference>
<dbReference type="PROSITE" id="PS00751">
    <property type="entry name" value="TCP1_2"/>
    <property type="match status" value="1"/>
</dbReference>
<keyword evidence="5 7" id="KW-0067">ATP-binding</keyword>
<dbReference type="PRINTS" id="PR00304">
    <property type="entry name" value="TCOMPLEXTCP1"/>
</dbReference>
<organism evidence="8 9">
    <name type="scientific">Oncorhynchus tshawytscha</name>
    <name type="common">Chinook salmon</name>
    <name type="synonym">Salmo tshawytscha</name>
    <dbReference type="NCBI Taxonomy" id="74940"/>
    <lineage>
        <taxon>Eukaryota</taxon>
        <taxon>Metazoa</taxon>
        <taxon>Chordata</taxon>
        <taxon>Craniata</taxon>
        <taxon>Vertebrata</taxon>
        <taxon>Euteleostomi</taxon>
        <taxon>Actinopterygii</taxon>
        <taxon>Neopterygii</taxon>
        <taxon>Teleostei</taxon>
        <taxon>Protacanthopterygii</taxon>
        <taxon>Salmoniformes</taxon>
        <taxon>Salmonidae</taxon>
        <taxon>Salmoninae</taxon>
        <taxon>Oncorhynchus</taxon>
    </lineage>
</organism>
<dbReference type="FunFam" id="1.10.560.10:FF:000038">
    <property type="entry name" value="Chaperonin containing TCP1 subunit 6B"/>
    <property type="match status" value="1"/>
</dbReference>
<dbReference type="FunFam" id="3.50.7.10:FF:000004">
    <property type="entry name" value="T-complex protein 1 subunit zeta"/>
    <property type="match status" value="1"/>
</dbReference>
<name>A0A8C8D0V5_ONCTS</name>
<dbReference type="SUPFAM" id="SSF52029">
    <property type="entry name" value="GroEL apical domain-like"/>
    <property type="match status" value="1"/>
</dbReference>
<evidence type="ECO:0000256" key="4">
    <source>
        <dbReference type="ARBA" id="ARBA00022741"/>
    </source>
</evidence>
<dbReference type="GO" id="GO:0005829">
    <property type="term" value="C:cytosol"/>
    <property type="evidence" value="ECO:0007669"/>
    <property type="project" value="UniProtKB-ARBA"/>
</dbReference>
<dbReference type="GeneTree" id="ENSGT00940000156339"/>
<dbReference type="CDD" id="cd03342">
    <property type="entry name" value="TCP1_zeta"/>
    <property type="match status" value="1"/>
</dbReference>
<dbReference type="InterPro" id="IPR002423">
    <property type="entry name" value="Cpn60/GroEL/TCP-1"/>
</dbReference>
<evidence type="ECO:0000313" key="8">
    <source>
        <dbReference type="Ensembl" id="ENSOTSP00005016653.2"/>
    </source>
</evidence>
<dbReference type="Gene3D" id="3.30.260.10">
    <property type="entry name" value="TCP-1-like chaperonin intermediate domain"/>
    <property type="match status" value="1"/>
</dbReference>
<dbReference type="InterPro" id="IPR027413">
    <property type="entry name" value="GROEL-like_equatorial_sf"/>
</dbReference>
<evidence type="ECO:0000256" key="1">
    <source>
        <dbReference type="ARBA" id="ARBA00004496"/>
    </source>
</evidence>
<dbReference type="PROSITE" id="PS00750">
    <property type="entry name" value="TCP1_1"/>
    <property type="match status" value="1"/>
</dbReference>
<dbReference type="GO" id="GO:0016887">
    <property type="term" value="F:ATP hydrolysis activity"/>
    <property type="evidence" value="ECO:0007669"/>
    <property type="project" value="InterPro"/>
</dbReference>
<dbReference type="InterPro" id="IPR012722">
    <property type="entry name" value="Chap_CCT_zeta"/>
</dbReference>
<reference evidence="8" key="1">
    <citation type="submission" date="2025-08" db="UniProtKB">
        <authorList>
            <consortium name="Ensembl"/>
        </authorList>
    </citation>
    <scope>IDENTIFICATION</scope>
</reference>
<dbReference type="InterPro" id="IPR017998">
    <property type="entry name" value="Chaperone_TCP-1"/>
</dbReference>
<keyword evidence="3" id="KW-0963">Cytoplasm</keyword>
<keyword evidence="4 7" id="KW-0547">Nucleotide-binding</keyword>
<gene>
    <name evidence="8" type="primary">LOC112267048</name>
</gene>
<dbReference type="GO" id="GO:0051082">
    <property type="term" value="F:unfolded protein binding"/>
    <property type="evidence" value="ECO:0007669"/>
    <property type="project" value="InterPro"/>
</dbReference>
<comment type="subcellular location">
    <subcellularLocation>
        <location evidence="1">Cytoplasm</location>
    </subcellularLocation>
</comment>
<accession>A0A8C8D0V5</accession>
<dbReference type="GO" id="GO:0005524">
    <property type="term" value="F:ATP binding"/>
    <property type="evidence" value="ECO:0007669"/>
    <property type="project" value="UniProtKB-KW"/>
</dbReference>
<dbReference type="Proteomes" id="UP000694402">
    <property type="component" value="Unassembled WGS sequence"/>
</dbReference>
<dbReference type="FunFam" id="1.10.560.10:FF:000022">
    <property type="entry name" value="T-complex protein 1 subunit zeta"/>
    <property type="match status" value="1"/>
</dbReference>
<dbReference type="NCBIfam" id="NF041083">
    <property type="entry name" value="thermosome_beta"/>
    <property type="match status" value="1"/>
</dbReference>
<dbReference type="SUPFAM" id="SSF48592">
    <property type="entry name" value="GroEL equatorial domain-like"/>
    <property type="match status" value="1"/>
</dbReference>
<dbReference type="PANTHER" id="PTHR11353">
    <property type="entry name" value="CHAPERONIN"/>
    <property type="match status" value="1"/>
</dbReference>
<evidence type="ECO:0000256" key="3">
    <source>
        <dbReference type="ARBA" id="ARBA00022490"/>
    </source>
</evidence>
<sequence>MLFCNYNIDKVPVKRSAFHRQVFLSWSLIYKHTFSPHRYYIWNNRDILYKNTSLFLEYWFRNNILLVSQLVNAEGLLLTHAYTMTAIKALNPKAEVARAQAALAVNISAARGLQDVLKSNLGPKGTMKMLVSGAGDIKLTKDGNVLLHEMQIQHPTASLIAKVATAQDDITGDGTTSNVLIIGELLKQADLYVSEGLHPRIIAEGFEAAKDKALEVLEEMKVTREMDRETLIHVARTSLRTKVHAELADLLTEAVVDAVLAIHRPNEPIDLFMVEIMEMKHKTDSDTQLIRGLVLDHGARHPDMKKRVEDAFVLTCNASLEYEKTSVNSGFFYKSAGEREKLVAAERKFIEERVKKIIELKNAVCADNNKGFVVLNQKGIDPYSLDALAKEGIVALRRTKRRNMERLTLACGGIAMNSFEDLTPECLGQAGLVYEHTLGEEKYTFIEKCGNPRSVTLLVKGPNKHTLTQIKDAVRDGLRAVKNAIEDGCVVSGAGAFEVAVHDALIKHKLLVKGRAQLGVQAFADALLIIPKVLAQNSGYDPMETLVKLQTEYKESGQLVGVDLSSGEPMVASEAGVWDNYSVKKQLLHSCTVIASNILLVDEIMRAGMSSLKG</sequence>
<dbReference type="FunFam" id="3.30.260.10:FF:000017">
    <property type="entry name" value="T-complex protein 1 subunit zeta"/>
    <property type="match status" value="1"/>
</dbReference>
<evidence type="ECO:0000256" key="7">
    <source>
        <dbReference type="RuleBase" id="RU004187"/>
    </source>
</evidence>
<dbReference type="SUPFAM" id="SSF54849">
    <property type="entry name" value="GroEL-intermediate domain like"/>
    <property type="match status" value="1"/>
</dbReference>
<dbReference type="AlphaFoldDB" id="A0A8C8D0V5"/>
<protein>
    <submittedName>
        <fullName evidence="8">Uncharacterized protein</fullName>
    </submittedName>
</protein>
<dbReference type="PROSITE" id="PS00995">
    <property type="entry name" value="TCP1_3"/>
    <property type="match status" value="1"/>
</dbReference>
<dbReference type="InterPro" id="IPR053374">
    <property type="entry name" value="TCP-1_chaperonin"/>
</dbReference>
<dbReference type="Gene3D" id="1.10.560.10">
    <property type="entry name" value="GroEL-like equatorial domain"/>
    <property type="match status" value="1"/>
</dbReference>
<dbReference type="GO" id="GO:0140662">
    <property type="term" value="F:ATP-dependent protein folding chaperone"/>
    <property type="evidence" value="ECO:0007669"/>
    <property type="project" value="InterPro"/>
</dbReference>
<proteinExistence type="inferred from homology"/>
<dbReference type="Gene3D" id="3.50.7.10">
    <property type="entry name" value="GroEL"/>
    <property type="match status" value="1"/>
</dbReference>
<dbReference type="FunFam" id="3.30.260.10:FF:000029">
    <property type="entry name" value="Chaperonin containing TCP1 subunit 6B"/>
    <property type="match status" value="1"/>
</dbReference>
<dbReference type="Ensembl" id="ENSOTST00005018138.2">
    <property type="protein sequence ID" value="ENSOTSP00005016653.2"/>
    <property type="gene ID" value="ENSOTSG00005008215.2"/>
</dbReference>
<dbReference type="Pfam" id="PF00118">
    <property type="entry name" value="Cpn60_TCP1"/>
    <property type="match status" value="1"/>
</dbReference>
<dbReference type="InterPro" id="IPR002194">
    <property type="entry name" value="Chaperonin_TCP-1_CS"/>
</dbReference>
<keyword evidence="9" id="KW-1185">Reference proteome</keyword>
<dbReference type="InterPro" id="IPR027409">
    <property type="entry name" value="GroEL-like_apical_dom_sf"/>
</dbReference>
<evidence type="ECO:0000313" key="9">
    <source>
        <dbReference type="Proteomes" id="UP000694402"/>
    </source>
</evidence>
<keyword evidence="6 7" id="KW-0143">Chaperone</keyword>
<evidence type="ECO:0000256" key="5">
    <source>
        <dbReference type="ARBA" id="ARBA00022840"/>
    </source>
</evidence>